<dbReference type="EMBL" id="FRAP01000014">
    <property type="protein sequence ID" value="SHK91494.1"/>
    <property type="molecule type" value="Genomic_DNA"/>
</dbReference>
<evidence type="ECO:0000259" key="6">
    <source>
        <dbReference type="PROSITE" id="PS51296"/>
    </source>
</evidence>
<reference evidence="7 8" key="1">
    <citation type="submission" date="2016-11" db="EMBL/GenBank/DDBJ databases">
        <authorList>
            <person name="Jaros S."/>
            <person name="Januszkiewicz K."/>
            <person name="Wedrychowicz H."/>
        </authorList>
    </citation>
    <scope>NUCLEOTIDE SEQUENCE [LARGE SCALE GENOMIC DNA]</scope>
    <source>
        <strain evidence="7 8">DSM 43832</strain>
    </source>
</reference>
<keyword evidence="4" id="KW-0408">Iron</keyword>
<dbReference type="InterPro" id="IPR017941">
    <property type="entry name" value="Rieske_2Fe-2S"/>
</dbReference>
<dbReference type="GO" id="GO:0016705">
    <property type="term" value="F:oxidoreductase activity, acting on paired donors, with incorporation or reduction of molecular oxygen"/>
    <property type="evidence" value="ECO:0007669"/>
    <property type="project" value="UniProtKB-ARBA"/>
</dbReference>
<name>A0A1M6WCS7_PSETH</name>
<dbReference type="RefSeq" id="WP_073458362.1">
    <property type="nucleotide sequence ID" value="NZ_CALGVN010000014.1"/>
</dbReference>
<gene>
    <name evidence="7" type="ORF">SAMN05443637_11497</name>
</gene>
<feature type="domain" description="Rieske" evidence="6">
    <location>
        <begin position="45"/>
        <end position="133"/>
    </location>
</feature>
<dbReference type="PROSITE" id="PS51296">
    <property type="entry name" value="RIESKE"/>
    <property type="match status" value="1"/>
</dbReference>
<protein>
    <submittedName>
        <fullName evidence="7">Rieske [2Fe-2S] domain-containing protein</fullName>
    </submittedName>
</protein>
<evidence type="ECO:0000313" key="8">
    <source>
        <dbReference type="Proteomes" id="UP000184363"/>
    </source>
</evidence>
<keyword evidence="1" id="KW-0001">2Fe-2S</keyword>
<evidence type="ECO:0000256" key="3">
    <source>
        <dbReference type="ARBA" id="ARBA00023002"/>
    </source>
</evidence>
<sequence length="320" mass="34549">MAVTGFRFLRRPRWAEQEPTWRDAAPTAIEQALRAALARPSGGWYVLCAASDVRPGKVFARTVAGREVVAWRGPGGAVHAGPGSCPHLGAPLCDAAVHRGSLVCRWHGLALGPQGRPGWRVLPVHDDGLLVWVRLDDVSGEPPTERPCTGPRPPADRSVGAVATMIGRCAPEDVLANRLDPWHGVWLHPYSFAQLAVLDHDPERFRLSVTYALGRRVGVPVIAEFSCPDPRTITMEIVGGEGTGSVVETHATPLGDGPDGLPRTAVIEAVVAHSDRKGFAHAVRAAAALRPAMRFAARRLWRDDLAYAERRYAVRTGAVR</sequence>
<keyword evidence="5" id="KW-0411">Iron-sulfur</keyword>
<evidence type="ECO:0000256" key="1">
    <source>
        <dbReference type="ARBA" id="ARBA00022714"/>
    </source>
</evidence>
<keyword evidence="2" id="KW-0479">Metal-binding</keyword>
<dbReference type="InterPro" id="IPR050584">
    <property type="entry name" value="Cholesterol_7-desaturase"/>
</dbReference>
<organism evidence="7 8">
    <name type="scientific">Pseudonocardia thermophila</name>
    <dbReference type="NCBI Taxonomy" id="1848"/>
    <lineage>
        <taxon>Bacteria</taxon>
        <taxon>Bacillati</taxon>
        <taxon>Actinomycetota</taxon>
        <taxon>Actinomycetes</taxon>
        <taxon>Pseudonocardiales</taxon>
        <taxon>Pseudonocardiaceae</taxon>
        <taxon>Pseudonocardia</taxon>
    </lineage>
</organism>
<dbReference type="GO" id="GO:0046872">
    <property type="term" value="F:metal ion binding"/>
    <property type="evidence" value="ECO:0007669"/>
    <property type="project" value="UniProtKB-KW"/>
</dbReference>
<dbReference type="PANTHER" id="PTHR21266:SF60">
    <property type="entry name" value="3-KETOSTEROID-9-ALPHA-MONOOXYGENASE, OXYGENASE COMPONENT"/>
    <property type="match status" value="1"/>
</dbReference>
<dbReference type="InterPro" id="IPR036922">
    <property type="entry name" value="Rieske_2Fe-2S_sf"/>
</dbReference>
<dbReference type="Proteomes" id="UP000184363">
    <property type="component" value="Unassembled WGS sequence"/>
</dbReference>
<dbReference type="InterPro" id="IPR045612">
    <property type="entry name" value="DUF5914"/>
</dbReference>
<proteinExistence type="predicted"/>
<dbReference type="AlphaFoldDB" id="A0A1M6WCS7"/>
<evidence type="ECO:0000313" key="7">
    <source>
        <dbReference type="EMBL" id="SHK91494.1"/>
    </source>
</evidence>
<dbReference type="OrthoDB" id="4741956at2"/>
<evidence type="ECO:0000256" key="5">
    <source>
        <dbReference type="ARBA" id="ARBA00023014"/>
    </source>
</evidence>
<dbReference type="PANTHER" id="PTHR21266">
    <property type="entry name" value="IRON-SULFUR DOMAIN CONTAINING PROTEIN"/>
    <property type="match status" value="1"/>
</dbReference>
<dbReference type="Gene3D" id="2.102.10.10">
    <property type="entry name" value="Rieske [2Fe-2S] iron-sulphur domain"/>
    <property type="match status" value="1"/>
</dbReference>
<dbReference type="Pfam" id="PF00355">
    <property type="entry name" value="Rieske"/>
    <property type="match status" value="1"/>
</dbReference>
<dbReference type="Pfam" id="PF19299">
    <property type="entry name" value="DUF5914"/>
    <property type="match status" value="1"/>
</dbReference>
<accession>A0A1M6WCS7</accession>
<evidence type="ECO:0000256" key="4">
    <source>
        <dbReference type="ARBA" id="ARBA00023004"/>
    </source>
</evidence>
<keyword evidence="3" id="KW-0560">Oxidoreductase</keyword>
<keyword evidence="8" id="KW-1185">Reference proteome</keyword>
<evidence type="ECO:0000256" key="2">
    <source>
        <dbReference type="ARBA" id="ARBA00022723"/>
    </source>
</evidence>
<dbReference type="GO" id="GO:0051537">
    <property type="term" value="F:2 iron, 2 sulfur cluster binding"/>
    <property type="evidence" value="ECO:0007669"/>
    <property type="project" value="UniProtKB-KW"/>
</dbReference>
<dbReference type="GO" id="GO:0004497">
    <property type="term" value="F:monooxygenase activity"/>
    <property type="evidence" value="ECO:0007669"/>
    <property type="project" value="UniProtKB-ARBA"/>
</dbReference>
<dbReference type="SUPFAM" id="SSF50022">
    <property type="entry name" value="ISP domain"/>
    <property type="match status" value="1"/>
</dbReference>
<dbReference type="STRING" id="1848.SAMN05443637_11497"/>